<dbReference type="AlphaFoldDB" id="A0A5C2HCA7"/>
<organism evidence="1 2">
    <name type="scientific">Malaciobacter pacificus</name>
    <dbReference type="NCBI Taxonomy" id="1080223"/>
    <lineage>
        <taxon>Bacteria</taxon>
        <taxon>Pseudomonadati</taxon>
        <taxon>Campylobacterota</taxon>
        <taxon>Epsilonproteobacteria</taxon>
        <taxon>Campylobacterales</taxon>
        <taxon>Arcobacteraceae</taxon>
        <taxon>Malaciobacter</taxon>
    </lineage>
</organism>
<gene>
    <name evidence="1" type="ORF">APAC_2113</name>
</gene>
<dbReference type="EMBL" id="CP035928">
    <property type="protein sequence ID" value="QEP35185.1"/>
    <property type="molecule type" value="Genomic_DNA"/>
</dbReference>
<sequence>MQLNIEKLSNLLNDLSKNSSIANDLKFVNEKIIEIKNSNLSAQEKEFQIKVLNETIENLRELQ</sequence>
<reference evidence="1 2" key="3">
    <citation type="submission" date="2019-09" db="EMBL/GenBank/DDBJ databases">
        <title>Taxonomic note: a critical rebuttal of the proposed division of the genus Arcobacter into six genera, emended descriptions of Arcobacter anaerophilus and the genus Arcobacter, and an assessment of genus-level boundaries for Epsilonproteobacteria using in silico genomic comparator tools.</title>
        <authorList>
            <person name="On S.L.W."/>
            <person name="Miller W.G."/>
            <person name="Biggs P."/>
            <person name="Cornelius A."/>
            <person name="Vandamme P."/>
        </authorList>
    </citation>
    <scope>NUCLEOTIDE SEQUENCE [LARGE SCALE GENOMIC DNA]</scope>
    <source>
        <strain evidence="1 2">LMG 26638</strain>
    </source>
</reference>
<accession>A0A5C2HCA7</accession>
<dbReference type="Proteomes" id="UP000322726">
    <property type="component" value="Chromosome"/>
</dbReference>
<reference evidence="2" key="1">
    <citation type="submission" date="2019-09" db="EMBL/GenBank/DDBJ databases">
        <title>Complete genome sequencing of four Arcobacter species reveals a diverse suite of mobile elements.</title>
        <authorList>
            <person name="On S.L.W."/>
            <person name="Miller W.G."/>
            <person name="Biggs P."/>
            <person name="Cornelius A."/>
            <person name="Vandamme P."/>
        </authorList>
    </citation>
    <scope>NUCLEOTIDE SEQUENCE [LARGE SCALE GENOMIC DNA]</scope>
    <source>
        <strain evidence="2">LMG 26638</strain>
    </source>
</reference>
<dbReference type="KEGG" id="apai:APAC_2113"/>
<dbReference type="RefSeq" id="WP_130234084.1">
    <property type="nucleotide sequence ID" value="NZ_BMEF01000051.1"/>
</dbReference>
<reference evidence="1 2" key="2">
    <citation type="submission" date="2019-09" db="EMBL/GenBank/DDBJ databases">
        <title>Complete genome sequencing of four Arcobacter species reveals a diverse suite of mobile elements.</title>
        <authorList>
            <person name="Miller W.G."/>
            <person name="Yee E."/>
            <person name="Bono J.L."/>
        </authorList>
    </citation>
    <scope>NUCLEOTIDE SEQUENCE [LARGE SCALE GENOMIC DNA]</scope>
    <source>
        <strain evidence="1 2">LMG 26638</strain>
    </source>
</reference>
<protein>
    <submittedName>
        <fullName evidence="1">Uncharacterized protein</fullName>
    </submittedName>
</protein>
<keyword evidence="2" id="KW-1185">Reference proteome</keyword>
<evidence type="ECO:0000313" key="1">
    <source>
        <dbReference type="EMBL" id="QEP35185.1"/>
    </source>
</evidence>
<proteinExistence type="predicted"/>
<evidence type="ECO:0000313" key="2">
    <source>
        <dbReference type="Proteomes" id="UP000322726"/>
    </source>
</evidence>
<dbReference type="OrthoDB" id="9952831at2"/>
<name>A0A5C2HCA7_9BACT</name>